<feature type="compositionally biased region" description="Polar residues" evidence="3">
    <location>
        <begin position="101"/>
        <end position="120"/>
    </location>
</feature>
<dbReference type="OrthoDB" id="411857at2759"/>
<proteinExistence type="predicted"/>
<dbReference type="Pfam" id="PF01535">
    <property type="entry name" value="PPR"/>
    <property type="match status" value="4"/>
</dbReference>
<gene>
    <name evidence="4" type="ORF">MAM1_0025d02075</name>
</gene>
<evidence type="ECO:0000256" key="2">
    <source>
        <dbReference type="PROSITE-ProRule" id="PRU00708"/>
    </source>
</evidence>
<feature type="region of interest" description="Disordered" evidence="3">
    <location>
        <begin position="17"/>
        <end position="36"/>
    </location>
</feature>
<dbReference type="Proteomes" id="UP000053815">
    <property type="component" value="Unassembled WGS sequence"/>
</dbReference>
<dbReference type="PROSITE" id="PS51375">
    <property type="entry name" value="PPR"/>
    <property type="match status" value="5"/>
</dbReference>
<organism evidence="4">
    <name type="scientific">Mucor ambiguus</name>
    <dbReference type="NCBI Taxonomy" id="91626"/>
    <lineage>
        <taxon>Eukaryota</taxon>
        <taxon>Fungi</taxon>
        <taxon>Fungi incertae sedis</taxon>
        <taxon>Mucoromycota</taxon>
        <taxon>Mucoromycotina</taxon>
        <taxon>Mucoromycetes</taxon>
        <taxon>Mucorales</taxon>
        <taxon>Mucorineae</taxon>
        <taxon>Mucoraceae</taxon>
        <taxon>Mucor</taxon>
    </lineage>
</organism>
<dbReference type="Pfam" id="PF13041">
    <property type="entry name" value="PPR_2"/>
    <property type="match status" value="1"/>
</dbReference>
<dbReference type="EMBL" id="DF836314">
    <property type="protein sequence ID" value="GAN02630.1"/>
    <property type="molecule type" value="Genomic_DNA"/>
</dbReference>
<dbReference type="InterPro" id="IPR011990">
    <property type="entry name" value="TPR-like_helical_dom_sf"/>
</dbReference>
<evidence type="ECO:0000256" key="3">
    <source>
        <dbReference type="SAM" id="MobiDB-lite"/>
    </source>
</evidence>
<feature type="compositionally biased region" description="Basic residues" evidence="3">
    <location>
        <begin position="42"/>
        <end position="56"/>
    </location>
</feature>
<feature type="repeat" description="PPR" evidence="2">
    <location>
        <begin position="426"/>
        <end position="460"/>
    </location>
</feature>
<dbReference type="PANTHER" id="PTHR47932:SF44">
    <property type="entry name" value="MIOREX COMPLEX COMPONENT 1"/>
    <property type="match status" value="1"/>
</dbReference>
<dbReference type="NCBIfam" id="TIGR00756">
    <property type="entry name" value="PPR"/>
    <property type="match status" value="4"/>
</dbReference>
<dbReference type="SUPFAM" id="SSF48452">
    <property type="entry name" value="TPR-like"/>
    <property type="match status" value="1"/>
</dbReference>
<feature type="region of interest" description="Disordered" evidence="3">
    <location>
        <begin position="91"/>
        <end position="128"/>
    </location>
</feature>
<feature type="repeat" description="PPR" evidence="2">
    <location>
        <begin position="908"/>
        <end position="942"/>
    </location>
</feature>
<feature type="compositionally biased region" description="Polar residues" evidence="3">
    <location>
        <begin position="57"/>
        <end position="76"/>
    </location>
</feature>
<sequence length="1291" mass="144948">MLNNQYTSASKMVINTSISTPSHSTTAKKNNIMKSNHLNQNKYKKSHQQHPMRNNHRSANVSKRPASPTSPHINRQLQSTNVNLMLENEQDKPLLTPPSSPEATPRTSGSSQSNNTTANNPHHKKKFSSTYEYNSRILAAKRNGNIRVVMSEFISMKKNSVQMTHHTYNLVLEAHAILRREGTPLTTMLKIYNEMIQAQIQPNTYTYILMIRTLCKRDVEVQKTVAMLKRQSARIGHDNEDVGLLEAERNLDKALAIFHYAVSDGVSVNTFEVEIFNQLLRVLSHYGDTSDANFVYSQLEQSAVQAKPNSATYAALINLFGRAGDINMALYYYNVYTQVKETLGPHDTSYIFNALVDCHLKCGLLNGALHVVEHDMVEHGIKLTCIPYNSIIRHYCAHDQMSEAEALIERLIQGHQQESDKYPYPDASSYGPILSAYCQANKWKAATRIYNALRKTDITKAYGNLANYALLCLNHHDRDKALCVIEDMTKANLEPDPVLAERIITSFAQAEEVSQAIGALHTLQKAMSSRSLSKGFHHIMDGALEVVLHSTLVRQVLQVMKIVMPLVHAYSNTSNQTNSNTTVPSAYEIMSKTLIDSYFDQAKDSQRLHTLADFQLLFDAAFVVYAHEEPTIQSSSLGDVVMQFLQDMRASDVAVPAGLYNSVLIELQRHGDLESESRWKSSFEQILPSTDAPAYTTTFTASKNGDTTSSSYVQDEDEDDIIIEIAEETEQEQAHARASTTATAIAAANAVSTPSKAEIISNEVLKAVVSENYRDAIRIFEDRIICRGLIPTPEVMRDVIALAGKQGDIQTALTMYNNSIYAFKDIADIQTRDEAIYMATNSLLIGYAQKGDMDKAKVYYDRIKAMGHYPDSNGYASLLLGSAKCATDEATDALAIYDEAKRHNVKPTTFFYNVIISKLAKARKLDSALCLFDEMRLFKIPANSITYGAIISASVRSGSESQSRRLFGEMLSSPSYQPRVGPFNNMMQFYVRQHPNRERVLEYFSELRRRHIKPSPHSYKLLMEAYTHIAPYDMPMAHKMLSDMTRCDRLRPQATHYATLIYSYGILQRDVQSAERVFIEMKKSNINPDEAVYQAMIDTLISNDALEKAEVVYYQEMQKDTQLQKSGSPYIENLFIRGYGEKTQLEKAEKIFNAMSDDKTQHHVCVIREPSTFEAMIRAYLLNDQLDMAKMVLDKMVKRDFPPKVIGVVADLVLETSTTQSTVATETTIKVLGHANNSLDIATNDSFKEENEGNAVDIKANNNGTANAVEAKVVNGHAKQEAIDQMMLPCL</sequence>
<evidence type="ECO:0000256" key="1">
    <source>
        <dbReference type="ARBA" id="ARBA00022737"/>
    </source>
</evidence>
<dbReference type="STRING" id="91626.A0A0C9LS93"/>
<dbReference type="InterPro" id="IPR002885">
    <property type="entry name" value="PPR_rpt"/>
</dbReference>
<keyword evidence="5" id="KW-1185">Reference proteome</keyword>
<accession>A0A0C9LS93</accession>
<feature type="repeat" description="PPR" evidence="2">
    <location>
        <begin position="1169"/>
        <end position="1203"/>
    </location>
</feature>
<dbReference type="Pfam" id="PF13812">
    <property type="entry name" value="PPR_3"/>
    <property type="match status" value="2"/>
</dbReference>
<feature type="repeat" description="PPR" evidence="2">
    <location>
        <begin position="1053"/>
        <end position="1088"/>
    </location>
</feature>
<evidence type="ECO:0000313" key="5">
    <source>
        <dbReference type="Proteomes" id="UP000053815"/>
    </source>
</evidence>
<feature type="region of interest" description="Disordered" evidence="3">
    <location>
        <begin position="42"/>
        <end position="76"/>
    </location>
</feature>
<feature type="repeat" description="PPR" evidence="2">
    <location>
        <begin position="348"/>
        <end position="383"/>
    </location>
</feature>
<evidence type="ECO:0000313" key="4">
    <source>
        <dbReference type="EMBL" id="GAN02630.1"/>
    </source>
</evidence>
<dbReference type="PANTHER" id="PTHR47932">
    <property type="entry name" value="ATPASE EXPRESSION PROTEIN 3"/>
    <property type="match status" value="1"/>
</dbReference>
<evidence type="ECO:0008006" key="6">
    <source>
        <dbReference type="Google" id="ProtNLM"/>
    </source>
</evidence>
<dbReference type="Gene3D" id="1.25.40.10">
    <property type="entry name" value="Tetratricopeptide repeat domain"/>
    <property type="match status" value="6"/>
</dbReference>
<keyword evidence="1" id="KW-0677">Repeat</keyword>
<name>A0A0C9LS93_9FUNG</name>
<reference evidence="4" key="1">
    <citation type="submission" date="2014-09" db="EMBL/GenBank/DDBJ databases">
        <title>Draft genome sequence of an oleaginous Mucoromycotina fungus Mucor ambiguus NBRC6742.</title>
        <authorList>
            <person name="Takeda I."/>
            <person name="Yamane N."/>
            <person name="Morita T."/>
            <person name="Tamano K."/>
            <person name="Machida M."/>
            <person name="Baker S."/>
            <person name="Koike H."/>
        </authorList>
    </citation>
    <scope>NUCLEOTIDE SEQUENCE</scope>
    <source>
        <strain evidence="4">NBRC 6742</strain>
    </source>
</reference>
<protein>
    <recommendedName>
        <fullName evidence="6">Pentacotripeptide-repeat region of PRORP domain-containing protein</fullName>
    </recommendedName>
</protein>